<evidence type="ECO:0000259" key="2">
    <source>
        <dbReference type="Pfam" id="PF26342"/>
    </source>
</evidence>
<feature type="domain" description="TP-1001-like C-terminal" evidence="2">
    <location>
        <begin position="311"/>
        <end position="381"/>
    </location>
</feature>
<keyword evidence="1" id="KW-0732">Signal</keyword>
<gene>
    <name evidence="3" type="ORF">DKW60_20105</name>
</gene>
<dbReference type="AlphaFoldDB" id="A0A317C395"/>
<reference evidence="3 4" key="1">
    <citation type="submission" date="2018-05" db="EMBL/GenBank/DDBJ databases">
        <title>Leucothrix arctica sp. nov., isolated from Arctic seawater.</title>
        <authorList>
            <person name="Choi A."/>
            <person name="Baek K."/>
        </authorList>
    </citation>
    <scope>NUCLEOTIDE SEQUENCE [LARGE SCALE GENOMIC DNA]</scope>
    <source>
        <strain evidence="3 4">JCM 18388</strain>
    </source>
</reference>
<sequence length="662" mass="69796">MITRVLLFLSLCLASQLAWATPITSYLEMVKVPSVGYAWKAVPLSNSYTNPVIVCTYNLPSIAANEAVVRVQPVGTGFQIKIQQPNDSNAVTAGDVYCTVSEEGSYTYPIKYEAHTVSSSTTNYGSDWSLALTENVTSAPYKVQSYTQPVVTGQVMSYENPGFSAFWSSACTSRSTPPNNGSICIGKHTGQSAPALPNAETLGYFIAEEAEYIMANAYVNIELGADRIAGAASAGAPYQYTLNRNYSYVTATQTAMDGVNGGWAVLHGSNPVSTTLNLSIDEETITGDRSRTHTNEQVAFWAMEPINKTYAELVINEVMYVQTADFPEFIELYAKTAGSTLNYILSSQDGSSQNYYLPDFTVAAGDYVILYSATGTDNSAGNVHHAYTQSSSPPLANTGDDVVLLKPSATDTTILNGSGVVNSIPVDYVSFGAGSTDPVPVSTLGVTVSWDNSDVSRLGGTPAGTSISLTPNANDTDTSVCWEKTNSSDASACPGHIITTDSDSSAYINSLGEDNNLIPIIALKKSVHTIYDPYNGASNPKAIPGSVLEYTITAENSGSAPADNNTIRISDLIPAKTKLCVENSGHCLAPYFVDGTVSSGLALGTVVYSDNGGSSYAYSASGDGEGADSSVTHLSAPTTGQFKALTGGLPSSFSIKFRVVVE</sequence>
<proteinExistence type="predicted"/>
<name>A0A317C395_9GAMM</name>
<keyword evidence="4" id="KW-1185">Reference proteome</keyword>
<dbReference type="RefSeq" id="WP_109839458.1">
    <property type="nucleotide sequence ID" value="NZ_QGKM01000079.1"/>
</dbReference>
<accession>A0A317C395</accession>
<dbReference type="Pfam" id="PF26342">
    <property type="entry name" value="TP_1001_2nd"/>
    <property type="match status" value="1"/>
</dbReference>
<dbReference type="Proteomes" id="UP000245539">
    <property type="component" value="Unassembled WGS sequence"/>
</dbReference>
<evidence type="ECO:0000256" key="1">
    <source>
        <dbReference type="SAM" id="SignalP"/>
    </source>
</evidence>
<evidence type="ECO:0000313" key="3">
    <source>
        <dbReference type="EMBL" id="PWQ92641.1"/>
    </source>
</evidence>
<dbReference type="InterPro" id="IPR058683">
    <property type="entry name" value="TP_1001-like_C"/>
</dbReference>
<organism evidence="3 4">
    <name type="scientific">Leucothrix pacifica</name>
    <dbReference type="NCBI Taxonomy" id="1247513"/>
    <lineage>
        <taxon>Bacteria</taxon>
        <taxon>Pseudomonadati</taxon>
        <taxon>Pseudomonadota</taxon>
        <taxon>Gammaproteobacteria</taxon>
        <taxon>Thiotrichales</taxon>
        <taxon>Thiotrichaceae</taxon>
        <taxon>Leucothrix</taxon>
    </lineage>
</organism>
<feature type="chain" id="PRO_5016412284" description="TP-1001-like C-terminal domain-containing protein" evidence="1">
    <location>
        <begin position="21"/>
        <end position="662"/>
    </location>
</feature>
<evidence type="ECO:0000313" key="4">
    <source>
        <dbReference type="Proteomes" id="UP000245539"/>
    </source>
</evidence>
<dbReference type="OrthoDB" id="28717at2"/>
<dbReference type="NCBIfam" id="TIGR01451">
    <property type="entry name" value="B_ant_repeat"/>
    <property type="match status" value="1"/>
</dbReference>
<dbReference type="InterPro" id="IPR047589">
    <property type="entry name" value="DUF11_rpt"/>
</dbReference>
<feature type="signal peptide" evidence="1">
    <location>
        <begin position="1"/>
        <end position="20"/>
    </location>
</feature>
<comment type="caution">
    <text evidence="3">The sequence shown here is derived from an EMBL/GenBank/DDBJ whole genome shotgun (WGS) entry which is preliminary data.</text>
</comment>
<dbReference type="EMBL" id="QGKM01000079">
    <property type="protein sequence ID" value="PWQ92641.1"/>
    <property type="molecule type" value="Genomic_DNA"/>
</dbReference>
<protein>
    <recommendedName>
        <fullName evidence="2">TP-1001-like C-terminal domain-containing protein</fullName>
    </recommendedName>
</protein>